<dbReference type="STRING" id="623744.A0A553RN35"/>
<evidence type="ECO:0000313" key="3">
    <source>
        <dbReference type="Proteomes" id="UP000316079"/>
    </source>
</evidence>
<dbReference type="EMBL" id="SRMA01006061">
    <property type="protein sequence ID" value="TRZ03587.1"/>
    <property type="molecule type" value="Genomic_DNA"/>
</dbReference>
<dbReference type="AlphaFoldDB" id="A0A553RN35"/>
<feature type="chain" id="PRO_5022235311" description="ZP domain-containing protein" evidence="1">
    <location>
        <begin position="23"/>
        <end position="232"/>
    </location>
</feature>
<keyword evidence="1" id="KW-0732">Signal</keyword>
<dbReference type="PANTHER" id="PTHR47130">
    <property type="entry name" value="SI:DKEY-19B23.11-RELATED"/>
    <property type="match status" value="1"/>
</dbReference>
<name>A0A553RN35_9TELE</name>
<dbReference type="PANTHER" id="PTHR47130:SF1">
    <property type="entry name" value="ZP DOMAIN-CONTAINING PROTEIN"/>
    <property type="match status" value="1"/>
</dbReference>
<organism evidence="2 3">
    <name type="scientific">Danionella cerebrum</name>
    <dbReference type="NCBI Taxonomy" id="2873325"/>
    <lineage>
        <taxon>Eukaryota</taxon>
        <taxon>Metazoa</taxon>
        <taxon>Chordata</taxon>
        <taxon>Craniata</taxon>
        <taxon>Vertebrata</taxon>
        <taxon>Euteleostomi</taxon>
        <taxon>Actinopterygii</taxon>
        <taxon>Neopterygii</taxon>
        <taxon>Teleostei</taxon>
        <taxon>Ostariophysi</taxon>
        <taxon>Cypriniformes</taxon>
        <taxon>Danionidae</taxon>
        <taxon>Danioninae</taxon>
        <taxon>Danionella</taxon>
    </lineage>
</organism>
<sequence>MTMYYVNLLWFFLFGLCPLSNSSNSIPIGMFRTECHDRHFWLTVKSNFLGHQFRFNVQAGSEVIDVSDQWATKCGYTLTRDAWGDLHLRISYLACLVENQGESEFRLQVWFINQNSNGEEKTFPLLLTCALQVPWGTRELICEENYMEVSVLKQLPPDNHLGVVWGTPAFLELDDLVMEWRVVFRIPSLHQEGAMREEIVPVRMAHLLGYHVNTTNTRIILRCAYGSSLAYR</sequence>
<keyword evidence="3" id="KW-1185">Reference proteome</keyword>
<proteinExistence type="predicted"/>
<protein>
    <recommendedName>
        <fullName evidence="4">ZP domain-containing protein</fullName>
    </recommendedName>
</protein>
<evidence type="ECO:0008006" key="4">
    <source>
        <dbReference type="Google" id="ProtNLM"/>
    </source>
</evidence>
<gene>
    <name evidence="2" type="ORF">DNTS_013501</name>
</gene>
<feature type="non-terminal residue" evidence="2">
    <location>
        <position position="232"/>
    </location>
</feature>
<feature type="signal peptide" evidence="1">
    <location>
        <begin position="1"/>
        <end position="22"/>
    </location>
</feature>
<evidence type="ECO:0000313" key="2">
    <source>
        <dbReference type="EMBL" id="TRZ03587.1"/>
    </source>
</evidence>
<comment type="caution">
    <text evidence="2">The sequence shown here is derived from an EMBL/GenBank/DDBJ whole genome shotgun (WGS) entry which is preliminary data.</text>
</comment>
<dbReference type="OrthoDB" id="8945590at2759"/>
<dbReference type="Proteomes" id="UP000316079">
    <property type="component" value="Unassembled WGS sequence"/>
</dbReference>
<accession>A0A553RN35</accession>
<evidence type="ECO:0000256" key="1">
    <source>
        <dbReference type="SAM" id="SignalP"/>
    </source>
</evidence>
<reference evidence="2 3" key="1">
    <citation type="journal article" date="2019" name="Sci. Data">
        <title>Hybrid genome assembly and annotation of Danionella translucida.</title>
        <authorList>
            <person name="Kadobianskyi M."/>
            <person name="Schulze L."/>
            <person name="Schuelke M."/>
            <person name="Judkewitz B."/>
        </authorList>
    </citation>
    <scope>NUCLEOTIDE SEQUENCE [LARGE SCALE GENOMIC DNA]</scope>
    <source>
        <strain evidence="2 3">Bolton</strain>
    </source>
</reference>